<evidence type="ECO:0000313" key="1">
    <source>
        <dbReference type="EMBL" id="KAB1648975.1"/>
    </source>
</evidence>
<gene>
    <name evidence="1" type="ORF">F8O04_01390</name>
</gene>
<keyword evidence="2" id="KW-1185">Reference proteome</keyword>
<proteinExistence type="predicted"/>
<dbReference type="Proteomes" id="UP000431744">
    <property type="component" value="Unassembled WGS sequence"/>
</dbReference>
<reference evidence="1 2" key="1">
    <citation type="submission" date="2019-09" db="EMBL/GenBank/DDBJ databases">
        <title>Phylogeny of genus Pseudoclavibacter and closely related genus.</title>
        <authorList>
            <person name="Li Y."/>
        </authorList>
    </citation>
    <scope>NUCLEOTIDE SEQUENCE [LARGE SCALE GENOMIC DNA]</scope>
    <source>
        <strain evidence="1 2">EGI 60007</strain>
    </source>
</reference>
<name>A0A6H9WQA8_9MICO</name>
<dbReference type="OrthoDB" id="68692at2"/>
<dbReference type="RefSeq" id="WP_158027528.1">
    <property type="nucleotide sequence ID" value="NZ_BMHG01000001.1"/>
</dbReference>
<dbReference type="EMBL" id="WBJY01000001">
    <property type="protein sequence ID" value="KAB1648975.1"/>
    <property type="molecule type" value="Genomic_DNA"/>
</dbReference>
<dbReference type="AlphaFoldDB" id="A0A6H9WQA8"/>
<protein>
    <submittedName>
        <fullName evidence="1">Uncharacterized protein</fullName>
    </submittedName>
</protein>
<accession>A0A6H9WQA8</accession>
<evidence type="ECO:0000313" key="2">
    <source>
        <dbReference type="Proteomes" id="UP000431744"/>
    </source>
</evidence>
<comment type="caution">
    <text evidence="1">The sequence shown here is derived from an EMBL/GenBank/DDBJ whole genome shotgun (WGS) entry which is preliminary data.</text>
</comment>
<sequence length="119" mass="13234">MIPEHWIEHRRPDGERLGWIVPVGDGFGTVDALGRIDIEGPVDWFDAERSLDERGLGYLADRYMLRQPCGNERPVRIGELRDDELVVVADEFGAASAVGANPARISLPFPAPDSLQRPE</sequence>
<organism evidence="1 2">
    <name type="scientific">Pseudoclavibacter endophyticus</name>
    <dbReference type="NCBI Taxonomy" id="1778590"/>
    <lineage>
        <taxon>Bacteria</taxon>
        <taxon>Bacillati</taxon>
        <taxon>Actinomycetota</taxon>
        <taxon>Actinomycetes</taxon>
        <taxon>Micrococcales</taxon>
        <taxon>Microbacteriaceae</taxon>
        <taxon>Pseudoclavibacter</taxon>
    </lineage>
</organism>